<sequence>MADAYASGRWHVQPGKEEEFIARWREFLEWTQQHHPAMVDSSLLQEVTTSTEFVSFSEWKDAESRDQWKRDPGFAEKIGACRELCERMVGKDYARVVRIP</sequence>
<accession>A0ABS9U0L2</accession>
<gene>
    <name evidence="2" type="ORF">L0M17_07625</name>
</gene>
<evidence type="ECO:0000259" key="1">
    <source>
        <dbReference type="Pfam" id="PF03992"/>
    </source>
</evidence>
<dbReference type="EMBL" id="JAKZBV010000001">
    <property type="protein sequence ID" value="MCH6469855.1"/>
    <property type="molecule type" value="Genomic_DNA"/>
</dbReference>
<evidence type="ECO:0000313" key="2">
    <source>
        <dbReference type="EMBL" id="MCH6469855.1"/>
    </source>
</evidence>
<keyword evidence="2" id="KW-0560">Oxidoreductase</keyword>
<organism evidence="2 3">
    <name type="scientific">Sinomonas terrae</name>
    <dbReference type="NCBI Taxonomy" id="2908838"/>
    <lineage>
        <taxon>Bacteria</taxon>
        <taxon>Bacillati</taxon>
        <taxon>Actinomycetota</taxon>
        <taxon>Actinomycetes</taxon>
        <taxon>Micrococcales</taxon>
        <taxon>Micrococcaceae</taxon>
        <taxon>Sinomonas</taxon>
    </lineage>
</organism>
<dbReference type="Gene3D" id="3.30.70.100">
    <property type="match status" value="1"/>
</dbReference>
<reference evidence="2 3" key="1">
    <citation type="submission" date="2022-03" db="EMBL/GenBank/DDBJ databases">
        <title>Sinomonas sp. isolated from a soil.</title>
        <authorList>
            <person name="Han J."/>
            <person name="Kim D.-U."/>
        </authorList>
    </citation>
    <scope>NUCLEOTIDE SEQUENCE [LARGE SCALE GENOMIC DNA]</scope>
    <source>
        <strain evidence="2 3">5-5</strain>
    </source>
</reference>
<proteinExistence type="predicted"/>
<dbReference type="Proteomes" id="UP001202922">
    <property type="component" value="Unassembled WGS sequence"/>
</dbReference>
<dbReference type="GO" id="GO:0004497">
    <property type="term" value="F:monooxygenase activity"/>
    <property type="evidence" value="ECO:0007669"/>
    <property type="project" value="UniProtKB-KW"/>
</dbReference>
<dbReference type="RefSeq" id="WP_241053319.1">
    <property type="nucleotide sequence ID" value="NZ_JAKZBV010000001.1"/>
</dbReference>
<dbReference type="SUPFAM" id="SSF54909">
    <property type="entry name" value="Dimeric alpha+beta barrel"/>
    <property type="match status" value="1"/>
</dbReference>
<keyword evidence="2" id="KW-0503">Monooxygenase</keyword>
<evidence type="ECO:0000313" key="3">
    <source>
        <dbReference type="Proteomes" id="UP001202922"/>
    </source>
</evidence>
<dbReference type="InterPro" id="IPR007138">
    <property type="entry name" value="ABM_dom"/>
</dbReference>
<dbReference type="InterPro" id="IPR011008">
    <property type="entry name" value="Dimeric_a/b-barrel"/>
</dbReference>
<dbReference type="Pfam" id="PF03992">
    <property type="entry name" value="ABM"/>
    <property type="match status" value="1"/>
</dbReference>
<keyword evidence="3" id="KW-1185">Reference proteome</keyword>
<protein>
    <submittedName>
        <fullName evidence="2">Antibiotic biosynthesis monooxygenase</fullName>
    </submittedName>
</protein>
<name>A0ABS9U0L2_9MICC</name>
<feature type="domain" description="ABM" evidence="1">
    <location>
        <begin position="8"/>
        <end position="75"/>
    </location>
</feature>
<comment type="caution">
    <text evidence="2">The sequence shown here is derived from an EMBL/GenBank/DDBJ whole genome shotgun (WGS) entry which is preliminary data.</text>
</comment>